<reference evidence="16 17" key="1">
    <citation type="submission" date="2023-02" db="EMBL/GenBank/DDBJ databases">
        <title>Genome sequence of Sphingomonas naphthae.</title>
        <authorList>
            <person name="Kim S."/>
            <person name="Heo J."/>
            <person name="Kwon S.-W."/>
        </authorList>
    </citation>
    <scope>NUCLEOTIDE SEQUENCE [LARGE SCALE GENOMIC DNA]</scope>
    <source>
        <strain evidence="16 17">KACC 18716</strain>
    </source>
</reference>
<dbReference type="InterPro" id="IPR036942">
    <property type="entry name" value="Beta-barrel_TonB_sf"/>
</dbReference>
<evidence type="ECO:0000259" key="15">
    <source>
        <dbReference type="Pfam" id="PF07715"/>
    </source>
</evidence>
<evidence type="ECO:0000256" key="4">
    <source>
        <dbReference type="ARBA" id="ARBA00022496"/>
    </source>
</evidence>
<keyword evidence="7" id="KW-0406">Ion transport</keyword>
<dbReference type="PROSITE" id="PS52016">
    <property type="entry name" value="TONB_DEPENDENT_REC_3"/>
    <property type="match status" value="1"/>
</dbReference>
<dbReference type="InterPro" id="IPR012910">
    <property type="entry name" value="Plug_dom"/>
</dbReference>
<dbReference type="PANTHER" id="PTHR32552:SF81">
    <property type="entry name" value="TONB-DEPENDENT OUTER MEMBRANE RECEPTOR"/>
    <property type="match status" value="1"/>
</dbReference>
<dbReference type="SUPFAM" id="SSF56935">
    <property type="entry name" value="Porins"/>
    <property type="match status" value="1"/>
</dbReference>
<keyword evidence="10 11" id="KW-0998">Cell outer membrane</keyword>
<evidence type="ECO:0000313" key="17">
    <source>
        <dbReference type="Proteomes" id="UP001220395"/>
    </source>
</evidence>
<evidence type="ECO:0000256" key="2">
    <source>
        <dbReference type="ARBA" id="ARBA00022448"/>
    </source>
</evidence>
<dbReference type="RefSeq" id="WP_273687779.1">
    <property type="nucleotide sequence ID" value="NZ_CP117411.1"/>
</dbReference>
<organism evidence="16 17">
    <name type="scientific">Sphingomonas naphthae</name>
    <dbReference type="NCBI Taxonomy" id="1813468"/>
    <lineage>
        <taxon>Bacteria</taxon>
        <taxon>Pseudomonadati</taxon>
        <taxon>Pseudomonadota</taxon>
        <taxon>Alphaproteobacteria</taxon>
        <taxon>Sphingomonadales</taxon>
        <taxon>Sphingomonadaceae</taxon>
        <taxon>Sphingomonas</taxon>
    </lineage>
</organism>
<protein>
    <submittedName>
        <fullName evidence="16">TonB-dependent receptor</fullName>
    </submittedName>
</protein>
<evidence type="ECO:0000256" key="11">
    <source>
        <dbReference type="PROSITE-ProRule" id="PRU01360"/>
    </source>
</evidence>
<evidence type="ECO:0000256" key="13">
    <source>
        <dbReference type="SAM" id="SignalP"/>
    </source>
</evidence>
<name>A0ABY7TJW0_9SPHN</name>
<feature type="domain" description="TonB-dependent receptor plug" evidence="15">
    <location>
        <begin position="57"/>
        <end position="162"/>
    </location>
</feature>
<keyword evidence="5 11" id="KW-0812">Transmembrane</keyword>
<evidence type="ECO:0000259" key="14">
    <source>
        <dbReference type="Pfam" id="PF00593"/>
    </source>
</evidence>
<feature type="signal peptide" evidence="13">
    <location>
        <begin position="1"/>
        <end position="26"/>
    </location>
</feature>
<evidence type="ECO:0000256" key="8">
    <source>
        <dbReference type="ARBA" id="ARBA00023077"/>
    </source>
</evidence>
<evidence type="ECO:0000256" key="10">
    <source>
        <dbReference type="ARBA" id="ARBA00023237"/>
    </source>
</evidence>
<evidence type="ECO:0000256" key="1">
    <source>
        <dbReference type="ARBA" id="ARBA00004571"/>
    </source>
</evidence>
<evidence type="ECO:0000256" key="9">
    <source>
        <dbReference type="ARBA" id="ARBA00023136"/>
    </source>
</evidence>
<feature type="chain" id="PRO_5045662179" evidence="13">
    <location>
        <begin position="27"/>
        <end position="754"/>
    </location>
</feature>
<dbReference type="InterPro" id="IPR039426">
    <property type="entry name" value="TonB-dep_rcpt-like"/>
</dbReference>
<evidence type="ECO:0000313" key="16">
    <source>
        <dbReference type="EMBL" id="WCT73507.1"/>
    </source>
</evidence>
<feature type="domain" description="TonB-dependent receptor-like beta-barrel" evidence="14">
    <location>
        <begin position="244"/>
        <end position="719"/>
    </location>
</feature>
<keyword evidence="4" id="KW-0410">Iron transport</keyword>
<keyword evidence="2 11" id="KW-0813">Transport</keyword>
<evidence type="ECO:0000256" key="3">
    <source>
        <dbReference type="ARBA" id="ARBA00022452"/>
    </source>
</evidence>
<evidence type="ECO:0000256" key="6">
    <source>
        <dbReference type="ARBA" id="ARBA00023004"/>
    </source>
</evidence>
<dbReference type="Proteomes" id="UP001220395">
    <property type="component" value="Chromosome"/>
</dbReference>
<keyword evidence="16" id="KW-0675">Receptor</keyword>
<comment type="subcellular location">
    <subcellularLocation>
        <location evidence="1 11">Cell outer membrane</location>
        <topology evidence="1 11">Multi-pass membrane protein</topology>
    </subcellularLocation>
</comment>
<dbReference type="PANTHER" id="PTHR32552">
    <property type="entry name" value="FERRICHROME IRON RECEPTOR-RELATED"/>
    <property type="match status" value="1"/>
</dbReference>
<comment type="similarity">
    <text evidence="11 12">Belongs to the TonB-dependent receptor family.</text>
</comment>
<dbReference type="Pfam" id="PF07715">
    <property type="entry name" value="Plug"/>
    <property type="match status" value="1"/>
</dbReference>
<evidence type="ECO:0000256" key="12">
    <source>
        <dbReference type="RuleBase" id="RU003357"/>
    </source>
</evidence>
<keyword evidence="8 12" id="KW-0798">TonB box</keyword>
<keyword evidence="6" id="KW-0408">Iron</keyword>
<proteinExistence type="inferred from homology"/>
<sequence length="754" mass="80651">MNRIIRTTCIHLLGGTALLGAMPVLAQTAPPATPAAPAAQAGLDEIVVTAQRRAENLQKVPIAVTAVTANSLKNSGVNATADLPQLVPSVQVTRSGPSGLFFIRGVGTTNAAAGEEGANAIYIDGVYLGDLSQTFNNFNNIERVEVLKGPQGTLFGRNATGGLIHIITREPGRDLVIDGQAGYANYDTVSSQLYVGGPISDKISADVATTYSHQGKGWGRNLTLNRENKKGEYGGIRSKIVARPTDDIKIVLGGDYYKNKDNLGLAFRLADGQLGTGGNVGPTGHRGHDTTANFPALTRLKLWGLNGTVEGDLGFATLTSITGLRRTRNKSAFDVDGGPINLINISYVAHARTFQEELRLASHSGGPLTWQVGGFYLKSKATTDQNQNGLAFAPTLSGTQIVSSLATRSLAAFAEATYEITPTTKLTGGIRYTDDKRDFDGNQTPILASGTRLATTTVISTLKYSEVTYRAALRQEITPDISIYGSVNKGFKAGAYSLQSPTSPSVNPQYIMAYEAGLKTEFFNRRLRVNIAAYHYDIDDYQIRSAATATPGTQVLLNAATVKVDGFDLEYEARPTQRLRFFGGFTALKSKFDQFGGPNAQFQAPIVYPSPATCPVALRGTENPGVLGAGPRTGGYTICLGDVSGNYTPLAPKFTGSAGTSYTLPVGSGEIRFSGLFSYNSGYYFDPDNVRHQRSFTLLNGSVEYRPTQRIGVEVFARNIGKTRYRVQDLTTATGTTSAFGAPLTYGVNLKFKY</sequence>
<dbReference type="Gene3D" id="2.40.170.20">
    <property type="entry name" value="TonB-dependent receptor, beta-barrel domain"/>
    <property type="match status" value="1"/>
</dbReference>
<keyword evidence="17" id="KW-1185">Reference proteome</keyword>
<accession>A0ABY7TJW0</accession>
<dbReference type="Pfam" id="PF00593">
    <property type="entry name" value="TonB_dep_Rec_b-barrel"/>
    <property type="match status" value="1"/>
</dbReference>
<evidence type="ECO:0000256" key="5">
    <source>
        <dbReference type="ARBA" id="ARBA00022692"/>
    </source>
</evidence>
<gene>
    <name evidence="16" type="ORF">PQ455_18165</name>
</gene>
<evidence type="ECO:0000256" key="7">
    <source>
        <dbReference type="ARBA" id="ARBA00023065"/>
    </source>
</evidence>
<dbReference type="InterPro" id="IPR000531">
    <property type="entry name" value="Beta-barrel_TonB"/>
</dbReference>
<keyword evidence="9 11" id="KW-0472">Membrane</keyword>
<keyword evidence="3 11" id="KW-1134">Transmembrane beta strand</keyword>
<keyword evidence="13" id="KW-0732">Signal</keyword>
<dbReference type="EMBL" id="CP117411">
    <property type="protein sequence ID" value="WCT73507.1"/>
    <property type="molecule type" value="Genomic_DNA"/>
</dbReference>